<name>A0ABP8MKJ0_9BACT</name>
<evidence type="ECO:0000313" key="2">
    <source>
        <dbReference type="Proteomes" id="UP001501410"/>
    </source>
</evidence>
<protein>
    <recommendedName>
        <fullName evidence="3">DUF4382 domain-containing protein</fullName>
    </recommendedName>
</protein>
<evidence type="ECO:0000313" key="1">
    <source>
        <dbReference type="EMBL" id="GAA4452204.1"/>
    </source>
</evidence>
<organism evidence="1 2">
    <name type="scientific">Rurimicrobium arvi</name>
    <dbReference type="NCBI Taxonomy" id="2049916"/>
    <lineage>
        <taxon>Bacteria</taxon>
        <taxon>Pseudomonadati</taxon>
        <taxon>Bacteroidota</taxon>
        <taxon>Chitinophagia</taxon>
        <taxon>Chitinophagales</taxon>
        <taxon>Chitinophagaceae</taxon>
        <taxon>Rurimicrobium</taxon>
    </lineage>
</organism>
<proteinExistence type="predicted"/>
<dbReference type="PROSITE" id="PS51257">
    <property type="entry name" value="PROKAR_LIPOPROTEIN"/>
    <property type="match status" value="1"/>
</dbReference>
<dbReference type="Proteomes" id="UP001501410">
    <property type="component" value="Unassembled WGS sequence"/>
</dbReference>
<gene>
    <name evidence="1" type="ORF">GCM10023092_10810</name>
</gene>
<evidence type="ECO:0008006" key="3">
    <source>
        <dbReference type="Google" id="ProtNLM"/>
    </source>
</evidence>
<dbReference type="RefSeq" id="WP_344823596.1">
    <property type="nucleotide sequence ID" value="NZ_BAABEZ010000014.1"/>
</dbReference>
<comment type="caution">
    <text evidence="1">The sequence shown here is derived from an EMBL/GenBank/DDBJ whole genome shotgun (WGS) entry which is preliminary data.</text>
</comment>
<keyword evidence="2" id="KW-1185">Reference proteome</keyword>
<reference evidence="2" key="1">
    <citation type="journal article" date="2019" name="Int. J. Syst. Evol. Microbiol.">
        <title>The Global Catalogue of Microorganisms (GCM) 10K type strain sequencing project: providing services to taxonomists for standard genome sequencing and annotation.</title>
        <authorList>
            <consortium name="The Broad Institute Genomics Platform"/>
            <consortium name="The Broad Institute Genome Sequencing Center for Infectious Disease"/>
            <person name="Wu L."/>
            <person name="Ma J."/>
        </authorList>
    </citation>
    <scope>NUCLEOTIDE SEQUENCE [LARGE SCALE GENOMIC DNA]</scope>
    <source>
        <strain evidence="2">JCM 31921</strain>
    </source>
</reference>
<dbReference type="EMBL" id="BAABEZ010000014">
    <property type="protein sequence ID" value="GAA4452204.1"/>
    <property type="molecule type" value="Genomic_DNA"/>
</dbReference>
<sequence length="186" mass="20383">MKHTLRATLTLLAIGLFTLSSCNKLKDLAKVTLNIQNEDGEFDIPATSSLIDIVIESNDVYLNLDSLISAQNSKVSSKNVKEVHIKSCQLKLTNGTADNNFSALQSCKLEVKSNVNTTYTALAQVDNNPDSTAYVLNLPVNDQLELKDYFLSANTFSYRISGKTRKPVTAPLHCQIIVNYSLVAGL</sequence>
<accession>A0ABP8MKJ0</accession>